<dbReference type="OrthoDB" id="236568at2"/>
<name>A0A4Q9H386_9BURK</name>
<evidence type="ECO:0000313" key="6">
    <source>
        <dbReference type="Proteomes" id="UP000292120"/>
    </source>
</evidence>
<dbReference type="InterPro" id="IPR001789">
    <property type="entry name" value="Sig_transdc_resp-reg_receiver"/>
</dbReference>
<comment type="caution">
    <text evidence="5">The sequence shown here is derived from an EMBL/GenBank/DDBJ whole genome shotgun (WGS) entry which is preliminary data.</text>
</comment>
<dbReference type="RefSeq" id="WP_130968137.1">
    <property type="nucleotide sequence ID" value="NZ_SIXI01000004.1"/>
</dbReference>
<dbReference type="Pfam" id="PF00072">
    <property type="entry name" value="Response_reg"/>
    <property type="match status" value="1"/>
</dbReference>
<dbReference type="Gene3D" id="2.40.50.1020">
    <property type="entry name" value="LytTr DNA-binding domain"/>
    <property type="match status" value="1"/>
</dbReference>
<evidence type="ECO:0000256" key="2">
    <source>
        <dbReference type="PROSITE-ProRule" id="PRU00169"/>
    </source>
</evidence>
<evidence type="ECO:0000259" key="3">
    <source>
        <dbReference type="PROSITE" id="PS50110"/>
    </source>
</evidence>
<dbReference type="SMART" id="SM00448">
    <property type="entry name" value="REC"/>
    <property type="match status" value="1"/>
</dbReference>
<dbReference type="GO" id="GO:0032993">
    <property type="term" value="C:protein-DNA complex"/>
    <property type="evidence" value="ECO:0007669"/>
    <property type="project" value="TreeGrafter"/>
</dbReference>
<dbReference type="Gene3D" id="3.40.50.2300">
    <property type="match status" value="1"/>
</dbReference>
<keyword evidence="6" id="KW-1185">Reference proteome</keyword>
<dbReference type="AlphaFoldDB" id="A0A4Q9H386"/>
<dbReference type="GO" id="GO:0000976">
    <property type="term" value="F:transcription cis-regulatory region binding"/>
    <property type="evidence" value="ECO:0007669"/>
    <property type="project" value="TreeGrafter"/>
</dbReference>
<feature type="modified residue" description="4-aspartylphosphate" evidence="2">
    <location>
        <position position="62"/>
    </location>
</feature>
<dbReference type="PANTHER" id="PTHR48111:SF3">
    <property type="entry name" value="TRANSCRIPTIONAL REGULATORY PROTEIN BTSR"/>
    <property type="match status" value="1"/>
</dbReference>
<gene>
    <name evidence="5" type="ORF">EYS42_10600</name>
</gene>
<evidence type="ECO:0000259" key="4">
    <source>
        <dbReference type="PROSITE" id="PS50930"/>
    </source>
</evidence>
<dbReference type="PROSITE" id="PS50110">
    <property type="entry name" value="RESPONSE_REGULATORY"/>
    <property type="match status" value="1"/>
</dbReference>
<feature type="domain" description="Response regulatory" evidence="3">
    <location>
        <begin position="8"/>
        <end position="128"/>
    </location>
</feature>
<protein>
    <submittedName>
        <fullName evidence="5">Response regulator transcription factor</fullName>
    </submittedName>
</protein>
<keyword evidence="1" id="KW-0238">DNA-binding</keyword>
<dbReference type="InterPro" id="IPR007492">
    <property type="entry name" value="LytTR_DNA-bd_dom"/>
</dbReference>
<dbReference type="GO" id="GO:0005829">
    <property type="term" value="C:cytosol"/>
    <property type="evidence" value="ECO:0007669"/>
    <property type="project" value="TreeGrafter"/>
</dbReference>
<dbReference type="InterPro" id="IPR039420">
    <property type="entry name" value="WalR-like"/>
</dbReference>
<accession>A0A4Q9H386</accession>
<dbReference type="Proteomes" id="UP000292120">
    <property type="component" value="Unassembled WGS sequence"/>
</dbReference>
<sequence length="266" mass="28772">MSPAAPLRALLVDDEPLARQRLAALLARLDAPVSVVGSVGDAGAALAWLDAHPGQADVCFLDIQMPGPDGLRLAARLVERAEQAPMPEVVFVTAHAEHALKAFDLAARDYLTKPVRLERLAQAVARCRRAARVPGHSVSAGGVGVSHTGSDAGPPLIVRERDRVIRIPVADILYLKAELKYVTVRTHDHAYVIDESLSELEARLGDTLLRVHRNALVARHAVQRLERRDDPEGGEGWAVLVRGTDDWLSVSRRQAPLVREALLSGG</sequence>
<dbReference type="SMART" id="SM00850">
    <property type="entry name" value="LytTR"/>
    <property type="match status" value="1"/>
</dbReference>
<evidence type="ECO:0000256" key="1">
    <source>
        <dbReference type="ARBA" id="ARBA00023125"/>
    </source>
</evidence>
<dbReference type="SUPFAM" id="SSF52172">
    <property type="entry name" value="CheY-like"/>
    <property type="match status" value="1"/>
</dbReference>
<feature type="domain" description="HTH LytTR-type" evidence="4">
    <location>
        <begin position="156"/>
        <end position="264"/>
    </location>
</feature>
<dbReference type="InterPro" id="IPR011006">
    <property type="entry name" value="CheY-like_superfamily"/>
</dbReference>
<dbReference type="PROSITE" id="PS50930">
    <property type="entry name" value="HTH_LYTTR"/>
    <property type="match status" value="1"/>
</dbReference>
<dbReference type="EMBL" id="SIXI01000004">
    <property type="protein sequence ID" value="TBO30144.1"/>
    <property type="molecule type" value="Genomic_DNA"/>
</dbReference>
<reference evidence="5 6" key="1">
    <citation type="submission" date="2019-02" db="EMBL/GenBank/DDBJ databases">
        <title>Aquabacterium sp. strain KMB7.</title>
        <authorList>
            <person name="Chen W.-M."/>
        </authorList>
    </citation>
    <scope>NUCLEOTIDE SEQUENCE [LARGE SCALE GENOMIC DNA]</scope>
    <source>
        <strain evidence="5 6">KMB7</strain>
    </source>
</reference>
<dbReference type="GO" id="GO:0000156">
    <property type="term" value="F:phosphorelay response regulator activity"/>
    <property type="evidence" value="ECO:0007669"/>
    <property type="project" value="TreeGrafter"/>
</dbReference>
<keyword evidence="2" id="KW-0597">Phosphoprotein</keyword>
<dbReference type="PANTHER" id="PTHR48111">
    <property type="entry name" value="REGULATOR OF RPOS"/>
    <property type="match status" value="1"/>
</dbReference>
<proteinExistence type="predicted"/>
<evidence type="ECO:0000313" key="5">
    <source>
        <dbReference type="EMBL" id="TBO30144.1"/>
    </source>
</evidence>
<dbReference type="Pfam" id="PF04397">
    <property type="entry name" value="LytTR"/>
    <property type="match status" value="1"/>
</dbReference>
<organism evidence="5 6">
    <name type="scientific">Aquabacterium lacunae</name>
    <dbReference type="NCBI Taxonomy" id="2528630"/>
    <lineage>
        <taxon>Bacteria</taxon>
        <taxon>Pseudomonadati</taxon>
        <taxon>Pseudomonadota</taxon>
        <taxon>Betaproteobacteria</taxon>
        <taxon>Burkholderiales</taxon>
        <taxon>Aquabacterium</taxon>
    </lineage>
</organism>
<dbReference type="GO" id="GO:0006355">
    <property type="term" value="P:regulation of DNA-templated transcription"/>
    <property type="evidence" value="ECO:0007669"/>
    <property type="project" value="TreeGrafter"/>
</dbReference>